<dbReference type="Proteomes" id="UP000186922">
    <property type="component" value="Unassembled WGS sequence"/>
</dbReference>
<keyword evidence="1" id="KW-0472">Membrane</keyword>
<proteinExistence type="predicted"/>
<gene>
    <name evidence="2" type="primary">RvY_05162-1</name>
    <name evidence="2" type="synonym">RvY_05162.1</name>
    <name evidence="2" type="ORF">RvY_05162</name>
</gene>
<evidence type="ECO:0000313" key="3">
    <source>
        <dbReference type="Proteomes" id="UP000186922"/>
    </source>
</evidence>
<evidence type="ECO:0000256" key="1">
    <source>
        <dbReference type="SAM" id="Phobius"/>
    </source>
</evidence>
<keyword evidence="3" id="KW-1185">Reference proteome</keyword>
<feature type="transmembrane region" description="Helical" evidence="1">
    <location>
        <begin position="47"/>
        <end position="68"/>
    </location>
</feature>
<reference evidence="2 3" key="1">
    <citation type="journal article" date="2016" name="Nat. Commun.">
        <title>Extremotolerant tardigrade genome and improved radiotolerance of human cultured cells by tardigrade-unique protein.</title>
        <authorList>
            <person name="Hashimoto T."/>
            <person name="Horikawa D.D."/>
            <person name="Saito Y."/>
            <person name="Kuwahara H."/>
            <person name="Kozuka-Hata H."/>
            <person name="Shin-I T."/>
            <person name="Minakuchi Y."/>
            <person name="Ohishi K."/>
            <person name="Motoyama A."/>
            <person name="Aizu T."/>
            <person name="Enomoto A."/>
            <person name="Kondo K."/>
            <person name="Tanaka S."/>
            <person name="Hara Y."/>
            <person name="Koshikawa S."/>
            <person name="Sagara H."/>
            <person name="Miura T."/>
            <person name="Yokobori S."/>
            <person name="Miyagawa K."/>
            <person name="Suzuki Y."/>
            <person name="Kubo T."/>
            <person name="Oyama M."/>
            <person name="Kohara Y."/>
            <person name="Fujiyama A."/>
            <person name="Arakawa K."/>
            <person name="Katayama T."/>
            <person name="Toyoda A."/>
            <person name="Kunieda T."/>
        </authorList>
    </citation>
    <scope>NUCLEOTIDE SEQUENCE [LARGE SCALE GENOMIC DNA]</scope>
    <source>
        <strain evidence="2 3">YOKOZUNA-1</strain>
    </source>
</reference>
<protein>
    <submittedName>
        <fullName evidence="2">Uncharacterized protein</fullName>
    </submittedName>
</protein>
<keyword evidence="1" id="KW-1133">Transmembrane helix</keyword>
<name>A0A1D1UU40_RAMVA</name>
<keyword evidence="1" id="KW-0812">Transmembrane</keyword>
<accession>A0A1D1UU40</accession>
<dbReference type="EMBL" id="BDGG01000002">
    <property type="protein sequence ID" value="GAU93184.1"/>
    <property type="molecule type" value="Genomic_DNA"/>
</dbReference>
<comment type="caution">
    <text evidence="2">The sequence shown here is derived from an EMBL/GenBank/DDBJ whole genome shotgun (WGS) entry which is preliminary data.</text>
</comment>
<organism evidence="2 3">
    <name type="scientific">Ramazzottius varieornatus</name>
    <name type="common">Water bear</name>
    <name type="synonym">Tardigrade</name>
    <dbReference type="NCBI Taxonomy" id="947166"/>
    <lineage>
        <taxon>Eukaryota</taxon>
        <taxon>Metazoa</taxon>
        <taxon>Ecdysozoa</taxon>
        <taxon>Tardigrada</taxon>
        <taxon>Eutardigrada</taxon>
        <taxon>Parachela</taxon>
        <taxon>Hypsibioidea</taxon>
        <taxon>Ramazzottiidae</taxon>
        <taxon>Ramazzottius</taxon>
    </lineage>
</organism>
<dbReference type="OrthoDB" id="6093252at2759"/>
<evidence type="ECO:0000313" key="2">
    <source>
        <dbReference type="EMBL" id="GAU93184.1"/>
    </source>
</evidence>
<sequence>MASSIARAKHLLSPTSLRLSQTRNINPRTGHLVPLPPTVKIPFIEKLGLGVFMCAGLVSIPVWVLYNLEYYKTGGARTEPSKTAQREIDIRKETELEMDKIQQVAEGKHSFEGLGITPNK</sequence>
<dbReference type="AlphaFoldDB" id="A0A1D1UU40"/>